<dbReference type="PANTHER" id="PTHR35457:SF1">
    <property type="entry name" value="HEME A SYNTHASE"/>
    <property type="match status" value="1"/>
</dbReference>
<dbReference type="PANTHER" id="PTHR35457">
    <property type="entry name" value="HEME A SYNTHASE"/>
    <property type="match status" value="1"/>
</dbReference>
<gene>
    <name evidence="13" type="ORF">NM06_04585</name>
</gene>
<dbReference type="InterPro" id="IPR003780">
    <property type="entry name" value="COX15/CtaA_fam"/>
</dbReference>
<organism evidence="13 14">
    <name type="scientific">Photobacterium sp. (strain ATCC 43367)</name>
    <dbReference type="NCBI Taxonomy" id="379097"/>
    <lineage>
        <taxon>Bacteria</taxon>
        <taxon>Pseudomonadati</taxon>
        <taxon>Pseudomonadota</taxon>
        <taxon>Gammaproteobacteria</taxon>
        <taxon>Vibrionales</taxon>
        <taxon>Vibrionaceae</taxon>
        <taxon>Vibrio</taxon>
        <taxon>Vibrio oreintalis group</taxon>
    </lineage>
</organism>
<proteinExistence type="predicted"/>
<keyword evidence="8" id="KW-0350">Heme biosynthesis</keyword>
<keyword evidence="9 12" id="KW-0472">Membrane</keyword>
<evidence type="ECO:0000313" key="14">
    <source>
        <dbReference type="Proteomes" id="UP000030451"/>
    </source>
</evidence>
<keyword evidence="4" id="KW-0479">Metal-binding</keyword>
<keyword evidence="3 12" id="KW-0812">Transmembrane</keyword>
<dbReference type="OrthoDB" id="1447144at2"/>
<comment type="caution">
    <text evidence="13">The sequence shown here is derived from an EMBL/GenBank/DDBJ whole genome shotgun (WGS) entry which is preliminary data.</text>
</comment>
<feature type="transmembrane region" description="Helical" evidence="12">
    <location>
        <begin position="126"/>
        <end position="150"/>
    </location>
</feature>
<evidence type="ECO:0000256" key="10">
    <source>
        <dbReference type="ARBA" id="ARBA00023157"/>
    </source>
</evidence>
<keyword evidence="5 12" id="KW-1133">Transmembrane helix</keyword>
<feature type="transmembrane region" description="Helical" evidence="12">
    <location>
        <begin position="277"/>
        <end position="298"/>
    </location>
</feature>
<evidence type="ECO:0000256" key="4">
    <source>
        <dbReference type="ARBA" id="ARBA00022723"/>
    </source>
</evidence>
<feature type="transmembrane region" description="Helical" evidence="12">
    <location>
        <begin position="248"/>
        <end position="265"/>
    </location>
</feature>
<evidence type="ECO:0000256" key="3">
    <source>
        <dbReference type="ARBA" id="ARBA00022692"/>
    </source>
</evidence>
<dbReference type="AlphaFoldDB" id="A0A0A5JQF3"/>
<dbReference type="GO" id="GO:0046872">
    <property type="term" value="F:metal ion binding"/>
    <property type="evidence" value="ECO:0007669"/>
    <property type="project" value="UniProtKB-KW"/>
</dbReference>
<evidence type="ECO:0000256" key="6">
    <source>
        <dbReference type="ARBA" id="ARBA00023002"/>
    </source>
</evidence>
<feature type="transmembrane region" description="Helical" evidence="12">
    <location>
        <begin position="101"/>
        <end position="120"/>
    </location>
</feature>
<dbReference type="Pfam" id="PF02628">
    <property type="entry name" value="COX15-CtaA"/>
    <property type="match status" value="1"/>
</dbReference>
<sequence length="344" mass="37533">MKLINLVRLSLALTFVVIMLGAYTRLADAGLGCPDWPGCYGHLTVPNEHHEIVLAKTLYPSLTIEANKAWLEMIHRYFAGTLGLIIFLISFRCIREKSLGIGLPLTLSLVVVFQALLGMWTVTMKLMPIVVMGHLLGGFSLFCLLAILYWRLKDKSTPSAAALSVPKGAKGLAALALVVVVLQIALGGWTSSNYAALMCTSLPICQGDWTSYLDFSTAFELIQPQHESYEFGTLDYGARMTIHVTHRFGAILTTLVVIALAFQLLSAKSKVLVRTAVWLVALLTLQLLLGISNVVFSLPLVVAVAHNLGAALLLVAVLRANYVLFDRSTSRVTHSELLDKEGVR</sequence>
<accession>A0A0A5JQF3</accession>
<feature type="transmembrane region" description="Helical" evidence="12">
    <location>
        <begin position="171"/>
        <end position="189"/>
    </location>
</feature>
<protein>
    <submittedName>
        <fullName evidence="13">Cytochrome B561</fullName>
    </submittedName>
</protein>
<keyword evidence="7" id="KW-0408">Iron</keyword>
<evidence type="ECO:0000256" key="8">
    <source>
        <dbReference type="ARBA" id="ARBA00023133"/>
    </source>
</evidence>
<dbReference type="EMBL" id="JRWP01000004">
    <property type="protein sequence ID" value="KGY10193.1"/>
    <property type="molecule type" value="Genomic_DNA"/>
</dbReference>
<evidence type="ECO:0000256" key="1">
    <source>
        <dbReference type="ARBA" id="ARBA00004141"/>
    </source>
</evidence>
<evidence type="ECO:0000256" key="12">
    <source>
        <dbReference type="SAM" id="Phobius"/>
    </source>
</evidence>
<dbReference type="GO" id="GO:0016491">
    <property type="term" value="F:oxidoreductase activity"/>
    <property type="evidence" value="ECO:0007669"/>
    <property type="project" value="UniProtKB-KW"/>
</dbReference>
<dbReference type="STRING" id="379097.SE23_05900"/>
<comment type="subcellular location">
    <subcellularLocation>
        <location evidence="1">Membrane</location>
        <topology evidence="1">Multi-pass membrane protein</topology>
    </subcellularLocation>
</comment>
<comment type="pathway">
    <text evidence="11">Porphyrin-containing compound metabolism.</text>
</comment>
<evidence type="ECO:0000256" key="5">
    <source>
        <dbReference type="ARBA" id="ARBA00022989"/>
    </source>
</evidence>
<evidence type="ECO:0000256" key="2">
    <source>
        <dbReference type="ARBA" id="ARBA00022475"/>
    </source>
</evidence>
<dbReference type="RefSeq" id="WP_038188432.1">
    <property type="nucleotide sequence ID" value="NZ_JRWP01000004.1"/>
</dbReference>
<keyword evidence="6" id="KW-0560">Oxidoreductase</keyword>
<dbReference type="Proteomes" id="UP000030451">
    <property type="component" value="Unassembled WGS sequence"/>
</dbReference>
<evidence type="ECO:0000256" key="7">
    <source>
        <dbReference type="ARBA" id="ARBA00023004"/>
    </source>
</evidence>
<dbReference type="GO" id="GO:0006784">
    <property type="term" value="P:heme A biosynthetic process"/>
    <property type="evidence" value="ECO:0007669"/>
    <property type="project" value="InterPro"/>
</dbReference>
<feature type="transmembrane region" description="Helical" evidence="12">
    <location>
        <begin position="77"/>
        <end position="94"/>
    </location>
</feature>
<keyword evidence="2" id="KW-1003">Cell membrane</keyword>
<dbReference type="InterPro" id="IPR050450">
    <property type="entry name" value="COX15/CtaA_HemeA_synthase"/>
</dbReference>
<evidence type="ECO:0000313" key="13">
    <source>
        <dbReference type="EMBL" id="KGY10193.1"/>
    </source>
</evidence>
<keyword evidence="10" id="KW-1015">Disulfide bond</keyword>
<evidence type="ECO:0000256" key="11">
    <source>
        <dbReference type="ARBA" id="ARBA00023444"/>
    </source>
</evidence>
<dbReference type="GO" id="GO:0016020">
    <property type="term" value="C:membrane"/>
    <property type="evidence" value="ECO:0007669"/>
    <property type="project" value="UniProtKB-SubCell"/>
</dbReference>
<name>A0A0A5JQF3_PHOS4</name>
<reference evidence="13 14" key="1">
    <citation type="submission" date="2014-10" db="EMBL/GenBank/DDBJ databases">
        <title>Genome sequencing of Vibrio sinaloensis T08.</title>
        <authorList>
            <person name="Chan K.-G."/>
            <person name="Mohamad N.I."/>
        </authorList>
    </citation>
    <scope>NUCLEOTIDE SEQUENCE [LARGE SCALE GENOMIC DNA]</scope>
    <source>
        <strain evidence="13 14">T08</strain>
    </source>
</reference>
<evidence type="ECO:0000256" key="9">
    <source>
        <dbReference type="ARBA" id="ARBA00023136"/>
    </source>
</evidence>
<feature type="transmembrane region" description="Helical" evidence="12">
    <location>
        <begin position="304"/>
        <end position="325"/>
    </location>
</feature>